<sequence>MTLIDDLDGDLAAMQTGIARAGEIAGGAERGSADIAAHMAATGFTGIAQAMGRVRSGIGEIRARIAGLGGAVQEARRPVSLAPRQMIPQQTIDILTPIGAALAAVHDGIGTTIDRLVEVQRAAAATLQGGRPGPMLARLEGIRNVLITVGQHCTLAQQHVEAALSEARDAGGGGASPDGSEGEPAKAVADDGGPSSQSPDAERASPPEPAPGFRVDPARSIPDFVSAIATDLHVPPGSKTAGVMTDGQGRRLHNGLLLNGTSNAVVDNYATLKRRWHRLDVAGSHVEGHTSGIMRDGNVNHAVLVVSKRPCIGPLGCHAMLSSLLDRGMTLDVYVAGKDGPVYWGTYTGTGEGVTQR</sequence>
<dbReference type="EMBL" id="BOPF01000032">
    <property type="protein sequence ID" value="GIJ50021.1"/>
    <property type="molecule type" value="Genomic_DNA"/>
</dbReference>
<dbReference type="InterPro" id="IPR032724">
    <property type="entry name" value="SCP1.201-like"/>
</dbReference>
<proteinExistence type="predicted"/>
<evidence type="ECO:0000256" key="1">
    <source>
        <dbReference type="SAM" id="MobiDB-lite"/>
    </source>
</evidence>
<dbReference type="Pfam" id="PF14428">
    <property type="entry name" value="DddA-like"/>
    <property type="match status" value="1"/>
</dbReference>
<dbReference type="AlphaFoldDB" id="A0A8J4DU69"/>
<gene>
    <name evidence="2" type="ORF">Val02_69070</name>
</gene>
<dbReference type="InterPro" id="IPR046211">
    <property type="entry name" value="DUF6244"/>
</dbReference>
<dbReference type="Pfam" id="PF19757">
    <property type="entry name" value="DUF6244"/>
    <property type="match status" value="1"/>
</dbReference>
<organism evidence="2 3">
    <name type="scientific">Virgisporangium aliadipatigenens</name>
    <dbReference type="NCBI Taxonomy" id="741659"/>
    <lineage>
        <taxon>Bacteria</taxon>
        <taxon>Bacillati</taxon>
        <taxon>Actinomycetota</taxon>
        <taxon>Actinomycetes</taxon>
        <taxon>Micromonosporales</taxon>
        <taxon>Micromonosporaceae</taxon>
        <taxon>Virgisporangium</taxon>
    </lineage>
</organism>
<dbReference type="Proteomes" id="UP000619260">
    <property type="component" value="Unassembled WGS sequence"/>
</dbReference>
<dbReference type="RefSeq" id="WP_203903468.1">
    <property type="nucleotide sequence ID" value="NZ_BOPF01000032.1"/>
</dbReference>
<keyword evidence="3" id="KW-1185">Reference proteome</keyword>
<feature type="region of interest" description="Disordered" evidence="1">
    <location>
        <begin position="164"/>
        <end position="217"/>
    </location>
</feature>
<evidence type="ECO:0000313" key="3">
    <source>
        <dbReference type="Proteomes" id="UP000619260"/>
    </source>
</evidence>
<reference evidence="2" key="1">
    <citation type="submission" date="2021-01" db="EMBL/GenBank/DDBJ databases">
        <title>Whole genome shotgun sequence of Virgisporangium aliadipatigenens NBRC 105644.</title>
        <authorList>
            <person name="Komaki H."/>
            <person name="Tamura T."/>
        </authorList>
    </citation>
    <scope>NUCLEOTIDE SEQUENCE</scope>
    <source>
        <strain evidence="2">NBRC 105644</strain>
    </source>
</reference>
<evidence type="ECO:0008006" key="4">
    <source>
        <dbReference type="Google" id="ProtNLM"/>
    </source>
</evidence>
<protein>
    <recommendedName>
        <fullName evidence="4">Nucleic acid/nucleotide deaminase of polymorphic system toxin</fullName>
    </recommendedName>
</protein>
<evidence type="ECO:0000313" key="2">
    <source>
        <dbReference type="EMBL" id="GIJ50021.1"/>
    </source>
</evidence>
<name>A0A8J4DU69_9ACTN</name>
<comment type="caution">
    <text evidence="2">The sequence shown here is derived from an EMBL/GenBank/DDBJ whole genome shotgun (WGS) entry which is preliminary data.</text>
</comment>
<accession>A0A8J4DU69</accession>